<keyword evidence="2" id="KW-1185">Reference proteome</keyword>
<protein>
    <submittedName>
        <fullName evidence="1">Uncharacterized protein</fullName>
    </submittedName>
</protein>
<evidence type="ECO:0000313" key="1">
    <source>
        <dbReference type="EMBL" id="EXJ66421.1"/>
    </source>
</evidence>
<dbReference type="EMBL" id="AMGX01000020">
    <property type="protein sequence ID" value="EXJ66421.1"/>
    <property type="molecule type" value="Genomic_DNA"/>
</dbReference>
<dbReference type="AlphaFoldDB" id="W9WP52"/>
<organism evidence="1 2">
    <name type="scientific">Cladophialophora psammophila CBS 110553</name>
    <dbReference type="NCBI Taxonomy" id="1182543"/>
    <lineage>
        <taxon>Eukaryota</taxon>
        <taxon>Fungi</taxon>
        <taxon>Dikarya</taxon>
        <taxon>Ascomycota</taxon>
        <taxon>Pezizomycotina</taxon>
        <taxon>Eurotiomycetes</taxon>
        <taxon>Chaetothyriomycetidae</taxon>
        <taxon>Chaetothyriales</taxon>
        <taxon>Herpotrichiellaceae</taxon>
        <taxon>Cladophialophora</taxon>
    </lineage>
</organism>
<dbReference type="Proteomes" id="UP000019471">
    <property type="component" value="Unassembled WGS sequence"/>
</dbReference>
<dbReference type="RefSeq" id="XP_007749339.1">
    <property type="nucleotide sequence ID" value="XM_007751149.1"/>
</dbReference>
<dbReference type="GeneID" id="19195266"/>
<name>W9WP52_9EURO</name>
<reference evidence="1 2" key="1">
    <citation type="submission" date="2013-03" db="EMBL/GenBank/DDBJ databases">
        <title>The Genome Sequence of Cladophialophora psammophila CBS 110553.</title>
        <authorList>
            <consortium name="The Broad Institute Genomics Platform"/>
            <person name="Cuomo C."/>
            <person name="de Hoog S."/>
            <person name="Gorbushina A."/>
            <person name="Walker B."/>
            <person name="Young S.K."/>
            <person name="Zeng Q."/>
            <person name="Gargeya S."/>
            <person name="Fitzgerald M."/>
            <person name="Haas B."/>
            <person name="Abouelleil A."/>
            <person name="Allen A.W."/>
            <person name="Alvarado L."/>
            <person name="Arachchi H.M."/>
            <person name="Berlin A.M."/>
            <person name="Chapman S.B."/>
            <person name="Gainer-Dewar J."/>
            <person name="Goldberg J."/>
            <person name="Griggs A."/>
            <person name="Gujja S."/>
            <person name="Hansen M."/>
            <person name="Howarth C."/>
            <person name="Imamovic A."/>
            <person name="Ireland A."/>
            <person name="Larimer J."/>
            <person name="McCowan C."/>
            <person name="Murphy C."/>
            <person name="Pearson M."/>
            <person name="Poon T.W."/>
            <person name="Priest M."/>
            <person name="Roberts A."/>
            <person name="Saif S."/>
            <person name="Shea T."/>
            <person name="Sisk P."/>
            <person name="Sykes S."/>
            <person name="Wortman J."/>
            <person name="Nusbaum C."/>
            <person name="Birren B."/>
        </authorList>
    </citation>
    <scope>NUCLEOTIDE SEQUENCE [LARGE SCALE GENOMIC DNA]</scope>
    <source>
        <strain evidence="1 2">CBS 110553</strain>
    </source>
</reference>
<evidence type="ECO:0000313" key="2">
    <source>
        <dbReference type="Proteomes" id="UP000019471"/>
    </source>
</evidence>
<comment type="caution">
    <text evidence="1">The sequence shown here is derived from an EMBL/GenBank/DDBJ whole genome shotgun (WGS) entry which is preliminary data.</text>
</comment>
<sequence>MFALLLDSEYVQIRPEGGSAKDKEQYQPCHDDFAMYLKICLWDSQTLQHSRILTLVPRKLKGQLVVPNGLLSNKGWGMQPVDYIDGRLIELIGS</sequence>
<proteinExistence type="predicted"/>
<accession>W9WP52</accession>
<dbReference type="HOGENOM" id="CLU_2385965_0_0_1"/>
<gene>
    <name evidence="1" type="ORF">A1O5_10573</name>
</gene>